<protein>
    <submittedName>
        <fullName evidence="2">DUF2203 family protein</fullName>
    </submittedName>
</protein>
<reference evidence="2" key="1">
    <citation type="journal article" date="2020" name="mSystems">
        <title>Genome- and Community-Level Interaction Insights into Carbon Utilization and Element Cycling Functions of Hydrothermarchaeota in Hydrothermal Sediment.</title>
        <authorList>
            <person name="Zhou Z."/>
            <person name="Liu Y."/>
            <person name="Xu W."/>
            <person name="Pan J."/>
            <person name="Luo Z.H."/>
            <person name="Li M."/>
        </authorList>
    </citation>
    <scope>NUCLEOTIDE SEQUENCE [LARGE SCALE GENOMIC DNA]</scope>
    <source>
        <strain evidence="2">SpSt-114</strain>
    </source>
</reference>
<comment type="caution">
    <text evidence="2">The sequence shown here is derived from an EMBL/GenBank/DDBJ whole genome shotgun (WGS) entry which is preliminary data.</text>
</comment>
<dbReference type="InterPro" id="IPR018699">
    <property type="entry name" value="DUF2203"/>
</dbReference>
<dbReference type="Pfam" id="PF09969">
    <property type="entry name" value="DUF2203"/>
    <property type="match status" value="1"/>
</dbReference>
<keyword evidence="1" id="KW-0175">Coiled coil</keyword>
<dbReference type="AlphaFoldDB" id="A0A7C5X2Z9"/>
<proteinExistence type="predicted"/>
<accession>A0A7C5X2Z9</accession>
<dbReference type="EMBL" id="DSAC01000026">
    <property type="protein sequence ID" value="HHO73456.1"/>
    <property type="molecule type" value="Genomic_DNA"/>
</dbReference>
<sequence>MQMKVFDLDTARETLVVIKPIVEEINTKRMELTEAYERLQEEQDPLERMYLESHIRDLESVIDSLFRKIEALGGVIKGIDPILVDFLSFHKNRYIWLCWKEDEDTIMYWHELNEGFAGRKPITLLEEDML</sequence>
<evidence type="ECO:0000313" key="2">
    <source>
        <dbReference type="EMBL" id="HHO73456.1"/>
    </source>
</evidence>
<organism evidence="2">
    <name type="scientific">Thermocrinis ruber</name>
    <dbReference type="NCBI Taxonomy" id="75906"/>
    <lineage>
        <taxon>Bacteria</taxon>
        <taxon>Pseudomonadati</taxon>
        <taxon>Aquificota</taxon>
        <taxon>Aquificia</taxon>
        <taxon>Aquificales</taxon>
        <taxon>Aquificaceae</taxon>
        <taxon>Thermocrinis</taxon>
    </lineage>
</organism>
<dbReference type="PIRSF" id="PIRSF016498">
    <property type="entry name" value="UCP016498"/>
    <property type="match status" value="1"/>
</dbReference>
<feature type="coiled-coil region" evidence="1">
    <location>
        <begin position="22"/>
        <end position="49"/>
    </location>
</feature>
<evidence type="ECO:0000256" key="1">
    <source>
        <dbReference type="SAM" id="Coils"/>
    </source>
</evidence>
<name>A0A7C5X2Z9_9AQUI</name>
<gene>
    <name evidence="2" type="ORF">ENN04_02325</name>
</gene>